<keyword evidence="4" id="KW-1185">Reference proteome</keyword>
<organism evidence="3 4">
    <name type="scientific">Armillaria gallica</name>
    <name type="common">Bulbous honey fungus</name>
    <name type="synonym">Armillaria bulbosa</name>
    <dbReference type="NCBI Taxonomy" id="47427"/>
    <lineage>
        <taxon>Eukaryota</taxon>
        <taxon>Fungi</taxon>
        <taxon>Dikarya</taxon>
        <taxon>Basidiomycota</taxon>
        <taxon>Agaricomycotina</taxon>
        <taxon>Agaricomycetes</taxon>
        <taxon>Agaricomycetidae</taxon>
        <taxon>Agaricales</taxon>
        <taxon>Marasmiineae</taxon>
        <taxon>Physalacriaceae</taxon>
        <taxon>Armillaria</taxon>
    </lineage>
</organism>
<name>A0A2H3CZ72_ARMGA</name>
<proteinExistence type="predicted"/>
<dbReference type="GO" id="GO:0030479">
    <property type="term" value="C:actin cortical patch"/>
    <property type="evidence" value="ECO:0007669"/>
    <property type="project" value="TreeGrafter"/>
</dbReference>
<dbReference type="OrthoDB" id="414243at2759"/>
<evidence type="ECO:0000259" key="2">
    <source>
        <dbReference type="Pfam" id="PF09949"/>
    </source>
</evidence>
<dbReference type="Pfam" id="PF09949">
    <property type="entry name" value="APP1_cat"/>
    <property type="match status" value="1"/>
</dbReference>
<dbReference type="InterPro" id="IPR052935">
    <property type="entry name" value="Mg2+_PAP"/>
</dbReference>
<dbReference type="STRING" id="47427.A0A2H3CZ72"/>
<dbReference type="Proteomes" id="UP000217790">
    <property type="component" value="Unassembled WGS sequence"/>
</dbReference>
<sequence length="366" mass="39486">MRFTSVFLSCVVVTAWATPVTYHSSLNSLDEVLLFDAPAFQDPDNASNSLVSLQAFVYLKQFDLTTLTSALTAWTLGGIGGSIETAVERLKLFAAVGVPGVSLSVGVAECSEQATLSATSGLPDLGLSATNASLGHCDGGNAFTGTLFNADDVVTTTIFPSGTNGFGVISDIDDTVKVSHVLNTFQFIKTTLFDNPEPVPGMPDLYASLIQTLNDPPFIYITGSPYQLFPFLRDFLKASFPNSRGPIFSQNVTLADVSQVIDVLSNPNDLLDYKLSQVDRVHGIYPNKSFLTIGDSTQSDPEVYAEAYRKYGDFIRCIWIRRVDGANNSNERFTAAFNGVPQTKYRIYTDEEIPGLALIDVAGGSC</sequence>
<dbReference type="GO" id="GO:0008195">
    <property type="term" value="F:phosphatidate phosphatase activity"/>
    <property type="evidence" value="ECO:0007669"/>
    <property type="project" value="InterPro"/>
</dbReference>
<gene>
    <name evidence="3" type="ORF">ARMGADRAFT_1056036</name>
</gene>
<evidence type="ECO:0000313" key="4">
    <source>
        <dbReference type="Proteomes" id="UP000217790"/>
    </source>
</evidence>
<evidence type="ECO:0000256" key="1">
    <source>
        <dbReference type="SAM" id="SignalP"/>
    </source>
</evidence>
<dbReference type="AlphaFoldDB" id="A0A2H3CZ72"/>
<evidence type="ECO:0000313" key="3">
    <source>
        <dbReference type="EMBL" id="PBK81393.1"/>
    </source>
</evidence>
<dbReference type="EMBL" id="KZ293730">
    <property type="protein sequence ID" value="PBK81393.1"/>
    <property type="molecule type" value="Genomic_DNA"/>
</dbReference>
<feature type="signal peptide" evidence="1">
    <location>
        <begin position="1"/>
        <end position="17"/>
    </location>
</feature>
<dbReference type="OMA" id="CIWIRRV"/>
<dbReference type="PANTHER" id="PTHR28208">
    <property type="entry name" value="PHOSPHATIDATE PHOSPHATASE APP1"/>
    <property type="match status" value="1"/>
</dbReference>
<protein>
    <recommendedName>
        <fullName evidence="2">Phosphatidate phosphatase APP1 catalytic domain-containing protein</fullName>
    </recommendedName>
</protein>
<feature type="chain" id="PRO_5013742804" description="Phosphatidate phosphatase APP1 catalytic domain-containing protein" evidence="1">
    <location>
        <begin position="18"/>
        <end position="366"/>
    </location>
</feature>
<accession>A0A2H3CZ72</accession>
<dbReference type="PANTHER" id="PTHR28208:SF1">
    <property type="entry name" value="FILAMENT ORGANIZATION PROTEIN APP1-LIKE, PUTATIVE (AFU_ORTHOLOGUE AFUA_1G06650)-RELATED"/>
    <property type="match status" value="1"/>
</dbReference>
<reference evidence="4" key="1">
    <citation type="journal article" date="2017" name="Nat. Ecol. Evol.">
        <title>Genome expansion and lineage-specific genetic innovations in the forest pathogenic fungi Armillaria.</title>
        <authorList>
            <person name="Sipos G."/>
            <person name="Prasanna A.N."/>
            <person name="Walter M.C."/>
            <person name="O'Connor E."/>
            <person name="Balint B."/>
            <person name="Krizsan K."/>
            <person name="Kiss B."/>
            <person name="Hess J."/>
            <person name="Varga T."/>
            <person name="Slot J."/>
            <person name="Riley R."/>
            <person name="Boka B."/>
            <person name="Rigling D."/>
            <person name="Barry K."/>
            <person name="Lee J."/>
            <person name="Mihaltcheva S."/>
            <person name="LaButti K."/>
            <person name="Lipzen A."/>
            <person name="Waldron R."/>
            <person name="Moloney N.M."/>
            <person name="Sperisen C."/>
            <person name="Kredics L."/>
            <person name="Vagvoelgyi C."/>
            <person name="Patrignani A."/>
            <person name="Fitzpatrick D."/>
            <person name="Nagy I."/>
            <person name="Doyle S."/>
            <person name="Anderson J.B."/>
            <person name="Grigoriev I.V."/>
            <person name="Gueldener U."/>
            <person name="Muensterkoetter M."/>
            <person name="Nagy L.G."/>
        </authorList>
    </citation>
    <scope>NUCLEOTIDE SEQUENCE [LARGE SCALE GENOMIC DNA]</scope>
    <source>
        <strain evidence="4">Ar21-2</strain>
    </source>
</reference>
<dbReference type="InterPro" id="IPR019236">
    <property type="entry name" value="APP1_cat"/>
</dbReference>
<feature type="domain" description="Phosphatidate phosphatase APP1 catalytic" evidence="2">
    <location>
        <begin position="166"/>
        <end position="322"/>
    </location>
</feature>
<dbReference type="InParanoid" id="A0A2H3CZ72"/>
<keyword evidence="1" id="KW-0732">Signal</keyword>